<evidence type="ECO:0000256" key="8">
    <source>
        <dbReference type="ARBA" id="ARBA00023180"/>
    </source>
</evidence>
<evidence type="ECO:0000256" key="3">
    <source>
        <dbReference type="ARBA" id="ARBA00004922"/>
    </source>
</evidence>
<dbReference type="Pfam" id="PF18404">
    <property type="entry name" value="Glyco_transf_24"/>
    <property type="match status" value="1"/>
</dbReference>
<reference evidence="16" key="1">
    <citation type="submission" date="2019-10" db="EMBL/GenBank/DDBJ databases">
        <authorList>
            <consortium name="DOE Joint Genome Institute"/>
            <person name="Kuo A."/>
            <person name="Miyauchi S."/>
            <person name="Kiss E."/>
            <person name="Drula E."/>
            <person name="Kohler A."/>
            <person name="Sanchez-Garcia M."/>
            <person name="Andreopoulos B."/>
            <person name="Barry K.W."/>
            <person name="Bonito G."/>
            <person name="Buee M."/>
            <person name="Carver A."/>
            <person name="Chen C."/>
            <person name="Cichocki N."/>
            <person name="Clum A."/>
            <person name="Culley D."/>
            <person name="Crous P.W."/>
            <person name="Fauchery L."/>
            <person name="Girlanda M."/>
            <person name="Hayes R."/>
            <person name="Keri Z."/>
            <person name="LaButti K."/>
            <person name="Lipzen A."/>
            <person name="Lombard V."/>
            <person name="Magnuson J."/>
            <person name="Maillard F."/>
            <person name="Morin E."/>
            <person name="Murat C."/>
            <person name="Nolan M."/>
            <person name="Ohm R."/>
            <person name="Pangilinan J."/>
            <person name="Pereira M."/>
            <person name="Perotto S."/>
            <person name="Peter M."/>
            <person name="Riley R."/>
            <person name="Sitrit Y."/>
            <person name="Stielow B."/>
            <person name="Szollosi G."/>
            <person name="Zifcakova L."/>
            <person name="Stursova M."/>
            <person name="Spatafora J.W."/>
            <person name="Tedersoo L."/>
            <person name="Vaario L.-M."/>
            <person name="Yamada A."/>
            <person name="Yan M."/>
            <person name="Wang P."/>
            <person name="Xu J."/>
            <person name="Bruns T."/>
            <person name="Baldrian P."/>
            <person name="Vilgalys R."/>
            <person name="Henrissat B."/>
            <person name="Grigoriev I.V."/>
            <person name="Hibbett D."/>
            <person name="Nagy L.G."/>
            <person name="Martin F.M."/>
        </authorList>
    </citation>
    <scope>NUCLEOTIDE SEQUENCE</scope>
    <source>
        <strain evidence="16">Prilba</strain>
    </source>
</reference>
<evidence type="ECO:0000259" key="11">
    <source>
        <dbReference type="Pfam" id="PF18400"/>
    </source>
</evidence>
<dbReference type="InterPro" id="IPR040692">
    <property type="entry name" value="UGGT_TRXL_3"/>
</dbReference>
<dbReference type="InterPro" id="IPR040693">
    <property type="entry name" value="UGGT_TRXL_1"/>
</dbReference>
<dbReference type="SUPFAM" id="SSF53448">
    <property type="entry name" value="Nucleotide-diphospho-sugar transferases"/>
    <property type="match status" value="1"/>
</dbReference>
<dbReference type="PANTHER" id="PTHR11226:SF0">
    <property type="entry name" value="UDP-GLUCOSE:GLYCOPROTEIN GLUCOSYLTRANSFERASE"/>
    <property type="match status" value="1"/>
</dbReference>
<dbReference type="Proteomes" id="UP000759537">
    <property type="component" value="Unassembled WGS sequence"/>
</dbReference>
<feature type="domain" description="UGGT thioredoxin-like" evidence="11">
    <location>
        <begin position="36"/>
        <end position="244"/>
    </location>
</feature>
<feature type="domain" description="UDP-glucose:glycoprotein glucosyltransferase thioredoxin-like" evidence="14">
    <location>
        <begin position="742"/>
        <end position="949"/>
    </location>
</feature>
<evidence type="ECO:0000259" key="15">
    <source>
        <dbReference type="Pfam" id="PF18404"/>
    </source>
</evidence>
<proteinExistence type="inferred from homology"/>
<organism evidence="16 17">
    <name type="scientific">Russula ochroleuca</name>
    <dbReference type="NCBI Taxonomy" id="152965"/>
    <lineage>
        <taxon>Eukaryota</taxon>
        <taxon>Fungi</taxon>
        <taxon>Dikarya</taxon>
        <taxon>Basidiomycota</taxon>
        <taxon>Agaricomycotina</taxon>
        <taxon>Agaricomycetes</taxon>
        <taxon>Russulales</taxon>
        <taxon>Russulaceae</taxon>
        <taxon>Russula</taxon>
    </lineage>
</organism>
<dbReference type="InterPro" id="IPR040497">
    <property type="entry name" value="Glyco_transf_24"/>
</dbReference>
<reference evidence="16" key="2">
    <citation type="journal article" date="2020" name="Nat. Commun.">
        <title>Large-scale genome sequencing of mycorrhizal fungi provides insights into the early evolution of symbiotic traits.</title>
        <authorList>
            <person name="Miyauchi S."/>
            <person name="Kiss E."/>
            <person name="Kuo A."/>
            <person name="Drula E."/>
            <person name="Kohler A."/>
            <person name="Sanchez-Garcia M."/>
            <person name="Morin E."/>
            <person name="Andreopoulos B."/>
            <person name="Barry K.W."/>
            <person name="Bonito G."/>
            <person name="Buee M."/>
            <person name="Carver A."/>
            <person name="Chen C."/>
            <person name="Cichocki N."/>
            <person name="Clum A."/>
            <person name="Culley D."/>
            <person name="Crous P.W."/>
            <person name="Fauchery L."/>
            <person name="Girlanda M."/>
            <person name="Hayes R.D."/>
            <person name="Keri Z."/>
            <person name="LaButti K."/>
            <person name="Lipzen A."/>
            <person name="Lombard V."/>
            <person name="Magnuson J."/>
            <person name="Maillard F."/>
            <person name="Murat C."/>
            <person name="Nolan M."/>
            <person name="Ohm R.A."/>
            <person name="Pangilinan J."/>
            <person name="Pereira M.F."/>
            <person name="Perotto S."/>
            <person name="Peter M."/>
            <person name="Pfister S."/>
            <person name="Riley R."/>
            <person name="Sitrit Y."/>
            <person name="Stielow J.B."/>
            <person name="Szollosi G."/>
            <person name="Zifcakova L."/>
            <person name="Stursova M."/>
            <person name="Spatafora J.W."/>
            <person name="Tedersoo L."/>
            <person name="Vaario L.M."/>
            <person name="Yamada A."/>
            <person name="Yan M."/>
            <person name="Wang P."/>
            <person name="Xu J."/>
            <person name="Bruns T."/>
            <person name="Baldrian P."/>
            <person name="Vilgalys R."/>
            <person name="Dunand C."/>
            <person name="Henrissat B."/>
            <person name="Grigoriev I.V."/>
            <person name="Hibbett D."/>
            <person name="Nagy L.G."/>
            <person name="Martin F.M."/>
        </authorList>
    </citation>
    <scope>NUCLEOTIDE SEQUENCE</scope>
    <source>
        <strain evidence="16">Prilba</strain>
    </source>
</reference>
<dbReference type="Gene3D" id="3.90.550.10">
    <property type="entry name" value="Spore Coat Polysaccharide Biosynthesis Protein SpsA, Chain A"/>
    <property type="match status" value="1"/>
</dbReference>
<accession>A0A9P5JWY3</accession>
<feature type="chain" id="PRO_5040127241" evidence="10">
    <location>
        <begin position="22"/>
        <end position="1596"/>
    </location>
</feature>
<keyword evidence="17" id="KW-1185">Reference proteome</keyword>
<dbReference type="InterPro" id="IPR029044">
    <property type="entry name" value="Nucleotide-diphossugar_trans"/>
</dbReference>
<dbReference type="EMBL" id="WHVB01000029">
    <property type="protein sequence ID" value="KAF8469238.1"/>
    <property type="molecule type" value="Genomic_DNA"/>
</dbReference>
<evidence type="ECO:0000256" key="4">
    <source>
        <dbReference type="ARBA" id="ARBA00006351"/>
    </source>
</evidence>
<keyword evidence="5" id="KW-0808">Transferase</keyword>
<dbReference type="Pfam" id="PF18402">
    <property type="entry name" value="Thioredoxin_14"/>
    <property type="match status" value="1"/>
</dbReference>
<dbReference type="Pfam" id="PF18401">
    <property type="entry name" value="Thioredoxin_13"/>
    <property type="match status" value="1"/>
</dbReference>
<dbReference type="GO" id="GO:0003980">
    <property type="term" value="F:UDP-glucose:glycoprotein glucosyltransferase activity"/>
    <property type="evidence" value="ECO:0007669"/>
    <property type="project" value="InterPro"/>
</dbReference>
<evidence type="ECO:0000256" key="5">
    <source>
        <dbReference type="ARBA" id="ARBA00022679"/>
    </source>
</evidence>
<dbReference type="CDD" id="cd06432">
    <property type="entry name" value="GT8_HUGT1_C_like"/>
    <property type="match status" value="1"/>
</dbReference>
<name>A0A9P5JWY3_9AGAM</name>
<feature type="domain" description="UGGT thioredoxin-like" evidence="13">
    <location>
        <begin position="448"/>
        <end position="706"/>
    </location>
</feature>
<feature type="domain" description="Glucosyltransferase 24 catalytic" evidence="15">
    <location>
        <begin position="1274"/>
        <end position="1539"/>
    </location>
</feature>
<comment type="cofactor">
    <cofactor evidence="1">
        <name>Ca(2+)</name>
        <dbReference type="ChEBI" id="CHEBI:29108"/>
    </cofactor>
</comment>
<gene>
    <name evidence="16" type="ORF">DFH94DRAFT_773930</name>
</gene>
<sequence length="1596" mass="178324">MKSSLLRAGFVFSLLASSARCAAPQVKVSLRTSWPSPPFLLELIETISIEEPDAFFPLLDILTNPNAFPRKEELSHEALEQRALQTALSAGYLSKPGSLEAVQAQLGLHSATPKIVALYQRYLDKAGTQNVSEETEKCGSWVDWSGRVICDVDELVHLTGTEALDPAEESSFSKPVPRPETLTFDHIYPPPDSHLVGPPRTAILYASLQSSNFRELHSHLLRLSGGPTPRVQYIFRPIPPKGPAREKTYLSGYGVTLDLKKMDYLALDDRLAHREYLDSEDVQGTPADDEDAIPDAVLPLLEQYPLNTTLAIGEPLASDEVARVGILATQLVSESDTPLETLRQLVHDFPKYATSLSRRVVPQSGLLQEIASNSRKIQPGLSAVWLNGVQLSPDDMNPHSLLRLVRKERDLMLSLTSLGLLPGEALNLITHPSLAASSSNNGVIDDLFDASDRLEGGNLIFWWNDIEKDSRYARWQPSLYTLLRPLYPGQAPTIRRNMYNVVLIFDLARLSSLRFITNTLSMLIDRSFPVRLGIVPIVETDEGVKMAKVFYYLVQNYDRQAVMGFFSSILDVSGAKQQLDWLRVQTEFEALVADEEARGEEEAMPFDSVVGSATDELETRFSKARIYAQRLGTTAASSPDGHLFINGKYHVSNDNFLNSLQFSVAQALQHFQENVYSGVITDADADNIENYFYGLPTTMKRRNRHVVPAGNGDGVRVASLPTLHKQAGLSTSLAMFIYPLSEQVPLSIYVIADLDTEDGLSTVRAALAFSNSTSAQSRLTFLHNPALPISDPGRHNRVSSLFSHLIHKDILSKLSPSDLLRAIDSPNESKQGGQVLLGMPSSLEEITGSITFVDVNQGDYRWYVEASRVAAKRVGLAPGTSGLIINGRIVGPIAPGEFTAEDYQTLQDYELGRRVQPVLSALEDVVPAFTGHDRATSADAVSMVSSVISGLQVEDPSQSGVFNKVPTSRNRNYNFMNSQYTAFTIGDNTTALHHFAVILDPLSEQAQRYTSLFEWLSHIPTVTVEFHLQPPEYLELPLKRFYRYNLVPSLAFNATGHELPPQVFFRNLPIDPIYTLGLDEPSSWLVRPREARYDLDNIQLGVLSGEEQQHGVEVVYELDYLIVGGHAREAGTNAPPRGVQLQLTAGNGKSIDDTLVVENLGYLQFKSTPGVYQLEIREGHSRDVFQLESAGNEGWQSPTVEDAGGGITVASFEGVTLYPRLSRLPGKEHVDVLEVPEEESPGGVIHEIYSRISSIVKSVGKARTAVQQQENADINIFTVASGLLYERFASIMILSVLRNTKHTVKFWFIENFLSPSFLEFIPQFAEEYGFQYELVTYKWPTWLRPQREKQRIIWAYKILFLDVLFPMNLDKVIFVDADQIVRTDLKELIDLDLHGAPYAYTPMGDDNEEMEGFRFWKTGYWEQFLRGRPYHISALYVVDLVRFRQMAAGDILRSHYQQLSADPHSLANLDQDLPNNLQGHVPIYSLHEDWLWCETWCSKDRLHRAKTIDLCQNPLTKEPKLARARKIPEWELYDSEIARFTRRLAEEGRIHASAAAADVNELAKAGSVGPVHTPPEIEDTRTSELESPPRAVRDEL</sequence>
<dbReference type="InterPro" id="IPR040694">
    <property type="entry name" value="UGGT_TRXL_2"/>
</dbReference>
<evidence type="ECO:0000313" key="17">
    <source>
        <dbReference type="Proteomes" id="UP000759537"/>
    </source>
</evidence>
<evidence type="ECO:0000256" key="6">
    <source>
        <dbReference type="ARBA" id="ARBA00022729"/>
    </source>
</evidence>
<evidence type="ECO:0000256" key="2">
    <source>
        <dbReference type="ARBA" id="ARBA00004319"/>
    </source>
</evidence>
<evidence type="ECO:0000256" key="1">
    <source>
        <dbReference type="ARBA" id="ARBA00001913"/>
    </source>
</evidence>
<evidence type="ECO:0000256" key="10">
    <source>
        <dbReference type="SAM" id="SignalP"/>
    </source>
</evidence>
<evidence type="ECO:0000313" key="16">
    <source>
        <dbReference type="EMBL" id="KAF8469238.1"/>
    </source>
</evidence>
<evidence type="ECO:0000259" key="12">
    <source>
        <dbReference type="Pfam" id="PF18401"/>
    </source>
</evidence>
<dbReference type="GO" id="GO:0036503">
    <property type="term" value="P:ERAD pathway"/>
    <property type="evidence" value="ECO:0007669"/>
    <property type="project" value="TreeGrafter"/>
</dbReference>
<comment type="pathway">
    <text evidence="3">Protein modification; protein glycosylation.</text>
</comment>
<feature type="region of interest" description="Disordered" evidence="9">
    <location>
        <begin position="1565"/>
        <end position="1596"/>
    </location>
</feature>
<comment type="similarity">
    <text evidence="4">Belongs to the glycosyltransferase 8 family.</text>
</comment>
<keyword evidence="8" id="KW-0325">Glycoprotein</keyword>
<comment type="caution">
    <text evidence="16">The sequence shown here is derived from an EMBL/GenBank/DDBJ whole genome shotgun (WGS) entry which is preliminary data.</text>
</comment>
<feature type="signal peptide" evidence="10">
    <location>
        <begin position="1"/>
        <end position="21"/>
    </location>
</feature>
<dbReference type="GO" id="GO:0005788">
    <property type="term" value="C:endoplasmic reticulum lumen"/>
    <property type="evidence" value="ECO:0007669"/>
    <property type="project" value="UniProtKB-SubCell"/>
</dbReference>
<dbReference type="InterPro" id="IPR040525">
    <property type="entry name" value="UGGT_TRXL_4"/>
</dbReference>
<dbReference type="GO" id="GO:0051082">
    <property type="term" value="F:unfolded protein binding"/>
    <property type="evidence" value="ECO:0007669"/>
    <property type="project" value="TreeGrafter"/>
</dbReference>
<keyword evidence="6 10" id="KW-0732">Signal</keyword>
<evidence type="ECO:0000259" key="14">
    <source>
        <dbReference type="Pfam" id="PF18403"/>
    </source>
</evidence>
<feature type="domain" description="UGGT thioredoxin-like" evidence="12">
    <location>
        <begin position="314"/>
        <end position="440"/>
    </location>
</feature>
<dbReference type="InterPro" id="IPR009448">
    <property type="entry name" value="UDP-g_GGtrans"/>
</dbReference>
<evidence type="ECO:0000259" key="13">
    <source>
        <dbReference type="Pfam" id="PF18402"/>
    </source>
</evidence>
<dbReference type="Pfam" id="PF18403">
    <property type="entry name" value="Thioredoxin_15"/>
    <property type="match status" value="1"/>
</dbReference>
<dbReference type="PANTHER" id="PTHR11226">
    <property type="entry name" value="UDP-GLUCOSE GLYCOPROTEIN:GLUCOSYLTRANSFERASE"/>
    <property type="match status" value="1"/>
</dbReference>
<comment type="subcellular location">
    <subcellularLocation>
        <location evidence="2">Endoplasmic reticulum lumen</location>
    </subcellularLocation>
</comment>
<dbReference type="Pfam" id="PF18400">
    <property type="entry name" value="Thioredoxin_12"/>
    <property type="match status" value="1"/>
</dbReference>
<evidence type="ECO:0000256" key="9">
    <source>
        <dbReference type="SAM" id="MobiDB-lite"/>
    </source>
</evidence>
<keyword evidence="7" id="KW-0256">Endoplasmic reticulum</keyword>
<dbReference type="Pfam" id="PF06427">
    <property type="entry name" value="UDP-g_GGTase"/>
    <property type="match status" value="1"/>
</dbReference>
<protein>
    <submittedName>
        <fullName evidence="16">UDP-glucose:Glycoprotein glucosyltransferase-domain-containing protein</fullName>
    </submittedName>
</protein>
<dbReference type="OrthoDB" id="27683at2759"/>
<dbReference type="GO" id="GO:0018279">
    <property type="term" value="P:protein N-linked glycosylation via asparagine"/>
    <property type="evidence" value="ECO:0007669"/>
    <property type="project" value="TreeGrafter"/>
</dbReference>
<evidence type="ECO:0000256" key="7">
    <source>
        <dbReference type="ARBA" id="ARBA00022824"/>
    </source>
</evidence>